<dbReference type="PANTHER" id="PTHR22900">
    <property type="entry name" value="PROTEIN CBG14245-RELATED"/>
    <property type="match status" value="1"/>
</dbReference>
<dbReference type="Proteomes" id="UP000218231">
    <property type="component" value="Unassembled WGS sequence"/>
</dbReference>
<dbReference type="GO" id="GO:1902884">
    <property type="term" value="P:positive regulation of response to oxidative stress"/>
    <property type="evidence" value="ECO:0007669"/>
    <property type="project" value="InterPro"/>
</dbReference>
<evidence type="ECO:0008006" key="3">
    <source>
        <dbReference type="Google" id="ProtNLM"/>
    </source>
</evidence>
<dbReference type="Pfam" id="PF03567">
    <property type="entry name" value="Sulfotransfer_2"/>
    <property type="match status" value="1"/>
</dbReference>
<dbReference type="STRING" id="2018661.A0A2A2KWQ4"/>
<protein>
    <recommendedName>
        <fullName evidence="3">Carbohydrate sulfotransferase</fullName>
    </recommendedName>
</protein>
<dbReference type="EMBL" id="LIAE01007577">
    <property type="protein sequence ID" value="PAV78302.1"/>
    <property type="molecule type" value="Genomic_DNA"/>
</dbReference>
<keyword evidence="2" id="KW-1185">Reference proteome</keyword>
<gene>
    <name evidence="1" type="ORF">WR25_19799</name>
</gene>
<evidence type="ECO:0000313" key="2">
    <source>
        <dbReference type="Proteomes" id="UP000218231"/>
    </source>
</evidence>
<name>A0A2A2KWQ4_9BILA</name>
<dbReference type="PANTHER" id="PTHR22900:SF5">
    <property type="entry name" value="PROTEIN CBG14245"/>
    <property type="match status" value="1"/>
</dbReference>
<accession>A0A2A2KWQ4</accession>
<dbReference type="GO" id="GO:0016020">
    <property type="term" value="C:membrane"/>
    <property type="evidence" value="ECO:0007669"/>
    <property type="project" value="InterPro"/>
</dbReference>
<organism evidence="1 2">
    <name type="scientific">Diploscapter pachys</name>
    <dbReference type="NCBI Taxonomy" id="2018661"/>
    <lineage>
        <taxon>Eukaryota</taxon>
        <taxon>Metazoa</taxon>
        <taxon>Ecdysozoa</taxon>
        <taxon>Nematoda</taxon>
        <taxon>Chromadorea</taxon>
        <taxon>Rhabditida</taxon>
        <taxon>Rhabditina</taxon>
        <taxon>Rhabditomorpha</taxon>
        <taxon>Rhabditoidea</taxon>
        <taxon>Rhabditidae</taxon>
        <taxon>Diploscapter</taxon>
    </lineage>
</organism>
<dbReference type="GO" id="GO:0050650">
    <property type="term" value="P:chondroitin sulfate proteoglycan biosynthetic process"/>
    <property type="evidence" value="ECO:0007669"/>
    <property type="project" value="InterPro"/>
</dbReference>
<dbReference type="OrthoDB" id="408912at2759"/>
<proteinExistence type="predicted"/>
<dbReference type="InterPro" id="IPR007669">
    <property type="entry name" value="Chst-1-like"/>
</dbReference>
<dbReference type="AlphaFoldDB" id="A0A2A2KWQ4"/>
<reference evidence="1 2" key="1">
    <citation type="journal article" date="2017" name="Curr. Biol.">
        <title>Genome architecture and evolution of a unichromosomal asexual nematode.</title>
        <authorList>
            <person name="Fradin H."/>
            <person name="Zegar C."/>
            <person name="Gutwein M."/>
            <person name="Lucas J."/>
            <person name="Kovtun M."/>
            <person name="Corcoran D."/>
            <person name="Baugh L.R."/>
            <person name="Kiontke K."/>
            <person name="Gunsalus K."/>
            <person name="Fitch D.H."/>
            <person name="Piano F."/>
        </authorList>
    </citation>
    <scope>NUCLEOTIDE SEQUENCE [LARGE SCALE GENOMIC DNA]</scope>
    <source>
        <strain evidence="1">PF1309</strain>
    </source>
</reference>
<comment type="caution">
    <text evidence="1">The sequence shown here is derived from an EMBL/GenBank/DDBJ whole genome shotgun (WGS) entry which is preliminary data.</text>
</comment>
<dbReference type="GO" id="GO:0047756">
    <property type="term" value="F:chondroitin 4-sulfotransferase activity"/>
    <property type="evidence" value="ECO:0007669"/>
    <property type="project" value="InterPro"/>
</dbReference>
<sequence>MRRSIFGHHHKRYHSTSLPLKVTTKPPTRQALFRRVEDPKIERQRSEKNLKNLRDVKRQNSDISSEYKMAHCVVQKSMSSLMSAIMCYLYDSGKYRKHYDDFAQMKAAKLCRPDNEFNDSGAIRKLYNLTEKNFRGWSFSMITRDPIERFVSGFVDRCIRKPTGEIPCNGCGKNLTCFVLSEYNRMIDQSRSRQISLTFEDVHFFPQTWRCNLYKEYSHMHFIRYSSDPSETLLKELIAELRRQNVPNNKIDFITSRLMSGRKTEHTTAHSPVRKFIEQRLRNSQFLMEFIVKMFFYDFKLLEYEFPEGFR</sequence>
<dbReference type="InterPro" id="IPR005331">
    <property type="entry name" value="Sulfotransferase"/>
</dbReference>
<evidence type="ECO:0000313" key="1">
    <source>
        <dbReference type="EMBL" id="PAV78302.1"/>
    </source>
</evidence>